<keyword evidence="2" id="KW-0732">Signal</keyword>
<evidence type="ECO:0008006" key="5">
    <source>
        <dbReference type="Google" id="ProtNLM"/>
    </source>
</evidence>
<feature type="compositionally biased region" description="Low complexity" evidence="1">
    <location>
        <begin position="28"/>
        <end position="39"/>
    </location>
</feature>
<organism evidence="3 4">
    <name type="scientific">Reyranella soli</name>
    <dbReference type="NCBI Taxonomy" id="1230389"/>
    <lineage>
        <taxon>Bacteria</taxon>
        <taxon>Pseudomonadati</taxon>
        <taxon>Pseudomonadota</taxon>
        <taxon>Alphaproteobacteria</taxon>
        <taxon>Hyphomicrobiales</taxon>
        <taxon>Reyranellaceae</taxon>
        <taxon>Reyranella</taxon>
    </lineage>
</organism>
<evidence type="ECO:0000313" key="4">
    <source>
        <dbReference type="Proteomes" id="UP000321058"/>
    </source>
</evidence>
<dbReference type="Gene3D" id="3.40.50.1820">
    <property type="entry name" value="alpha/beta hydrolase"/>
    <property type="match status" value="1"/>
</dbReference>
<keyword evidence="4" id="KW-1185">Reference proteome</keyword>
<dbReference type="RefSeq" id="WP_147154706.1">
    <property type="nucleotide sequence ID" value="NZ_BKAJ01000127.1"/>
</dbReference>
<name>A0A512NK81_9HYPH</name>
<evidence type="ECO:0000313" key="3">
    <source>
        <dbReference type="EMBL" id="GEP59346.1"/>
    </source>
</evidence>
<feature type="region of interest" description="Disordered" evidence="1">
    <location>
        <begin position="17"/>
        <end position="47"/>
    </location>
</feature>
<dbReference type="EMBL" id="BKAJ01000127">
    <property type="protein sequence ID" value="GEP59346.1"/>
    <property type="molecule type" value="Genomic_DNA"/>
</dbReference>
<dbReference type="Proteomes" id="UP000321058">
    <property type="component" value="Unassembled WGS sequence"/>
</dbReference>
<dbReference type="SUPFAM" id="SSF53474">
    <property type="entry name" value="alpha/beta-Hydrolases"/>
    <property type="match status" value="1"/>
</dbReference>
<feature type="signal peptide" evidence="2">
    <location>
        <begin position="1"/>
        <end position="19"/>
    </location>
</feature>
<dbReference type="AlphaFoldDB" id="A0A512NK81"/>
<reference evidence="3 4" key="1">
    <citation type="submission" date="2019-07" db="EMBL/GenBank/DDBJ databases">
        <title>Whole genome shotgun sequence of Reyranella soli NBRC 108950.</title>
        <authorList>
            <person name="Hosoyama A."/>
            <person name="Uohara A."/>
            <person name="Ohji S."/>
            <person name="Ichikawa N."/>
        </authorList>
    </citation>
    <scope>NUCLEOTIDE SEQUENCE [LARGE SCALE GENOMIC DNA]</scope>
    <source>
        <strain evidence="3 4">NBRC 108950</strain>
    </source>
</reference>
<sequence length="342" mass="37018">MKRRALLLGALLMPTAAHARTTKKKPSKQTPAKAAATPKPFGPQPLKDGKTQLVAFNASAFPYRSAVPGSNKPFLDVKNGRQLGHTSLGGTVYWEQPTYNDRRSLLYLPAGFDPQRPVLIVLYFHGQGATLERDVMVRQAVPRQIAESGQNIALVAPQLAVDAADSSAGNFWKPGHFAAYVDEAAERLMRLYGDRGAGRQLNLAPVVLVAYSGGYLSAAYALDRGGANHRVKGAILLDALYGDEDKYAAWMAARRRQAFLLSAYTESTKDENAALQGMLDKKRVPYVKALPATLNPGTVAFVPCGGLDMHGDFVTRAWRPDPLKAALAMIPGYAVVRDKKSA</sequence>
<accession>A0A512NK81</accession>
<gene>
    <name evidence="3" type="ORF">RSO01_65120</name>
</gene>
<evidence type="ECO:0000256" key="2">
    <source>
        <dbReference type="SAM" id="SignalP"/>
    </source>
</evidence>
<dbReference type="InterPro" id="IPR029058">
    <property type="entry name" value="AB_hydrolase_fold"/>
</dbReference>
<feature type="chain" id="PRO_5021859919" description="Alpha/beta hydrolase" evidence="2">
    <location>
        <begin position="20"/>
        <end position="342"/>
    </location>
</feature>
<comment type="caution">
    <text evidence="3">The sequence shown here is derived from an EMBL/GenBank/DDBJ whole genome shotgun (WGS) entry which is preliminary data.</text>
</comment>
<evidence type="ECO:0000256" key="1">
    <source>
        <dbReference type="SAM" id="MobiDB-lite"/>
    </source>
</evidence>
<protein>
    <recommendedName>
        <fullName evidence="5">Alpha/beta hydrolase</fullName>
    </recommendedName>
</protein>
<proteinExistence type="predicted"/>
<dbReference type="OrthoDB" id="8019456at2"/>